<gene>
    <name evidence="1" type="ORF">RM780_15580</name>
</gene>
<name>A0ABU2L9X4_9ACTN</name>
<evidence type="ECO:0000313" key="1">
    <source>
        <dbReference type="EMBL" id="MDT0308371.1"/>
    </source>
</evidence>
<dbReference type="Proteomes" id="UP001183388">
    <property type="component" value="Unassembled WGS sequence"/>
</dbReference>
<comment type="caution">
    <text evidence="1">The sequence shown here is derived from an EMBL/GenBank/DDBJ whole genome shotgun (WGS) entry which is preliminary data.</text>
</comment>
<reference evidence="2" key="1">
    <citation type="submission" date="2023-07" db="EMBL/GenBank/DDBJ databases">
        <title>30 novel species of actinomycetes from the DSMZ collection.</title>
        <authorList>
            <person name="Nouioui I."/>
        </authorList>
    </citation>
    <scope>NUCLEOTIDE SEQUENCE [LARGE SCALE GENOMIC DNA]</scope>
    <source>
        <strain evidence="2">DSM 44917</strain>
    </source>
</reference>
<dbReference type="RefSeq" id="WP_311631320.1">
    <property type="nucleotide sequence ID" value="NZ_JAVREN010000021.1"/>
</dbReference>
<sequence>MTTAGVHVHVPVTVDATTIRLGDQLLVGGQSLTVTDLVALPQGAKRVRFASGETLTLQRTSVFYATRRHVPGAD</sequence>
<organism evidence="1 2">
    <name type="scientific">Streptomyces boetiae</name>
    <dbReference type="NCBI Taxonomy" id="3075541"/>
    <lineage>
        <taxon>Bacteria</taxon>
        <taxon>Bacillati</taxon>
        <taxon>Actinomycetota</taxon>
        <taxon>Actinomycetes</taxon>
        <taxon>Kitasatosporales</taxon>
        <taxon>Streptomycetaceae</taxon>
        <taxon>Streptomyces</taxon>
    </lineage>
</organism>
<keyword evidence="2" id="KW-1185">Reference proteome</keyword>
<protein>
    <submittedName>
        <fullName evidence="1">Uncharacterized protein</fullName>
    </submittedName>
</protein>
<accession>A0ABU2L9X4</accession>
<dbReference type="EMBL" id="JAVREN010000021">
    <property type="protein sequence ID" value="MDT0308371.1"/>
    <property type="molecule type" value="Genomic_DNA"/>
</dbReference>
<evidence type="ECO:0000313" key="2">
    <source>
        <dbReference type="Proteomes" id="UP001183388"/>
    </source>
</evidence>
<proteinExistence type="predicted"/>